<dbReference type="Pfam" id="PF20866">
    <property type="entry name" value="MdcG_N"/>
    <property type="match status" value="1"/>
</dbReference>
<accession>A0ABW8EZT4</accession>
<dbReference type="EC" id="2.7.7.66" evidence="5"/>
<evidence type="ECO:0000256" key="1">
    <source>
        <dbReference type="ARBA" id="ARBA00022679"/>
    </source>
</evidence>
<evidence type="ECO:0000313" key="5">
    <source>
        <dbReference type="EMBL" id="MFJ3046535.1"/>
    </source>
</evidence>
<keyword evidence="2 5" id="KW-0548">Nucleotidyltransferase</keyword>
<dbReference type="Pfam" id="PF10620">
    <property type="entry name" value="MdcG"/>
    <property type="match status" value="1"/>
</dbReference>
<dbReference type="RefSeq" id="WP_402700677.1">
    <property type="nucleotide sequence ID" value="NZ_JBIUZV010000006.1"/>
</dbReference>
<sequence length="239" mass="26090">MHERHHLVWLSEAGWQRAQERAGDARQREAMTRWQQNRWPVVVRRADADAGIDADAGDICAGIALPPDAHGNKLRIALRLHATEVAASHAPFLMRDIAAARLPGLPPAWHEQMAQLQESMAREGVALAVFGSLAWQAITGQQYVRGGSDIDLLFEPASQEQLAQGVRLLAYHAMFLPLDGEIVFPGGVAVSWKEWRQVAVKGGDPDNKVLVKTPDAVRLERVGVLAASLPQQGGERCAA</sequence>
<evidence type="ECO:0000259" key="3">
    <source>
        <dbReference type="Pfam" id="PF10620"/>
    </source>
</evidence>
<dbReference type="Proteomes" id="UP001617427">
    <property type="component" value="Unassembled WGS sequence"/>
</dbReference>
<name>A0ABW8EZT4_9BURK</name>
<gene>
    <name evidence="5" type="primary">mdcG</name>
    <name evidence="5" type="ORF">ACIPEN_11950</name>
</gene>
<organism evidence="5 6">
    <name type="scientific">Herbaspirillum chlorophenolicum</name>
    <dbReference type="NCBI Taxonomy" id="211589"/>
    <lineage>
        <taxon>Bacteria</taxon>
        <taxon>Pseudomonadati</taxon>
        <taxon>Pseudomonadota</taxon>
        <taxon>Betaproteobacteria</taxon>
        <taxon>Burkholderiales</taxon>
        <taxon>Oxalobacteraceae</taxon>
        <taxon>Herbaspirillum</taxon>
    </lineage>
</organism>
<evidence type="ECO:0000313" key="6">
    <source>
        <dbReference type="Proteomes" id="UP001617427"/>
    </source>
</evidence>
<reference evidence="5 6" key="1">
    <citation type="submission" date="2024-10" db="EMBL/GenBank/DDBJ databases">
        <title>The Natural Products Discovery Center: Release of the First 8490 Sequenced Strains for Exploring Actinobacteria Biosynthetic Diversity.</title>
        <authorList>
            <person name="Kalkreuter E."/>
            <person name="Kautsar S.A."/>
            <person name="Yang D."/>
            <person name="Bader C.D."/>
            <person name="Teijaro C.N."/>
            <person name="Fluegel L."/>
            <person name="Davis C.M."/>
            <person name="Simpson J.R."/>
            <person name="Lauterbach L."/>
            <person name="Steele A.D."/>
            <person name="Gui C."/>
            <person name="Meng S."/>
            <person name="Li G."/>
            <person name="Viehrig K."/>
            <person name="Ye F."/>
            <person name="Su P."/>
            <person name="Kiefer A.F."/>
            <person name="Nichols A."/>
            <person name="Cepeda A.J."/>
            <person name="Yan W."/>
            <person name="Fan B."/>
            <person name="Jiang Y."/>
            <person name="Adhikari A."/>
            <person name="Zheng C.-J."/>
            <person name="Schuster L."/>
            <person name="Cowan T.M."/>
            <person name="Smanski M.J."/>
            <person name="Chevrette M.G."/>
            <person name="De Carvalho L.P.S."/>
            <person name="Shen B."/>
        </authorList>
    </citation>
    <scope>NUCLEOTIDE SEQUENCE [LARGE SCALE GENOMIC DNA]</scope>
    <source>
        <strain evidence="5 6">NPDC087045</strain>
    </source>
</reference>
<dbReference type="EMBL" id="JBIUZV010000006">
    <property type="protein sequence ID" value="MFJ3046535.1"/>
    <property type="molecule type" value="Genomic_DNA"/>
</dbReference>
<feature type="domain" description="Phosphoribosyl-dephospho-CoA transferase MdcG C-terminal" evidence="3">
    <location>
        <begin position="101"/>
        <end position="220"/>
    </location>
</feature>
<keyword evidence="6" id="KW-1185">Reference proteome</keyword>
<keyword evidence="1 5" id="KW-0808">Transferase</keyword>
<proteinExistence type="predicted"/>
<comment type="caution">
    <text evidence="5">The sequence shown here is derived from an EMBL/GenBank/DDBJ whole genome shotgun (WGS) entry which is preliminary data.</text>
</comment>
<feature type="domain" description="Phosphoribosyl-dephospho-CoA transferase MdcG N-terminal" evidence="4">
    <location>
        <begin position="3"/>
        <end position="91"/>
    </location>
</feature>
<evidence type="ECO:0000259" key="4">
    <source>
        <dbReference type="Pfam" id="PF20866"/>
    </source>
</evidence>
<protein>
    <submittedName>
        <fullName evidence="5">Malonate decarboxylase holo-[acyl-carrier-protein] synthase</fullName>
        <ecNumber evidence="5">2.7.7.66</ecNumber>
    </submittedName>
</protein>
<dbReference type="InterPro" id="IPR017557">
    <property type="entry name" value="Holo-ACP_synthase"/>
</dbReference>
<evidence type="ECO:0000256" key="2">
    <source>
        <dbReference type="ARBA" id="ARBA00022695"/>
    </source>
</evidence>
<dbReference type="InterPro" id="IPR049180">
    <property type="entry name" value="MdcG_C"/>
</dbReference>
<dbReference type="GO" id="GO:0016779">
    <property type="term" value="F:nucleotidyltransferase activity"/>
    <property type="evidence" value="ECO:0007669"/>
    <property type="project" value="UniProtKB-KW"/>
</dbReference>
<dbReference type="InterPro" id="IPR048903">
    <property type="entry name" value="MdcG_N"/>
</dbReference>
<dbReference type="NCBIfam" id="TIGR03135">
    <property type="entry name" value="malonate_mdcG"/>
    <property type="match status" value="1"/>
</dbReference>